<organism evidence="2 3">
    <name type="scientific">Pontibacter populi</name>
    <dbReference type="NCBI Taxonomy" id="890055"/>
    <lineage>
        <taxon>Bacteria</taxon>
        <taxon>Pseudomonadati</taxon>
        <taxon>Bacteroidota</taxon>
        <taxon>Cytophagia</taxon>
        <taxon>Cytophagales</taxon>
        <taxon>Hymenobacteraceae</taxon>
        <taxon>Pontibacter</taxon>
    </lineage>
</organism>
<comment type="caution">
    <text evidence="2">The sequence shown here is derived from an EMBL/GenBank/DDBJ whole genome shotgun (WGS) entry which is preliminary data.</text>
</comment>
<sequence>MIHMRAYMTANTQHRLKDLMQWGKLKHEQISQIMLITKESVLGFLKRQLEKGNWKGVQDVLEGKPMTKTGKFLFMQLRDHVASNLIMRLGLRKVIAVGIAIVVLPLVLAKISGSLIGKFRGND</sequence>
<keyword evidence="1" id="KW-0812">Transmembrane</keyword>
<name>A0ABV1RVF1_9BACT</name>
<proteinExistence type="predicted"/>
<keyword evidence="1" id="KW-0472">Membrane</keyword>
<keyword evidence="3" id="KW-1185">Reference proteome</keyword>
<evidence type="ECO:0000256" key="1">
    <source>
        <dbReference type="SAM" id="Phobius"/>
    </source>
</evidence>
<keyword evidence="1" id="KW-1133">Transmembrane helix</keyword>
<evidence type="ECO:0000313" key="3">
    <source>
        <dbReference type="Proteomes" id="UP001476807"/>
    </source>
</evidence>
<dbReference type="Proteomes" id="UP001476807">
    <property type="component" value="Unassembled WGS sequence"/>
</dbReference>
<accession>A0ABV1RVF1</accession>
<protein>
    <submittedName>
        <fullName evidence="2">Uncharacterized protein</fullName>
    </submittedName>
</protein>
<dbReference type="RefSeq" id="WP_350412806.1">
    <property type="nucleotide sequence ID" value="NZ_JBEOKT010000010.1"/>
</dbReference>
<feature type="transmembrane region" description="Helical" evidence="1">
    <location>
        <begin position="94"/>
        <end position="116"/>
    </location>
</feature>
<reference evidence="2 3" key="1">
    <citation type="submission" date="2024-06" db="EMBL/GenBank/DDBJ databases">
        <title>Pontibacter populi HYL7-15.</title>
        <authorList>
            <person name="Kim M.K."/>
        </authorList>
    </citation>
    <scope>NUCLEOTIDE SEQUENCE [LARGE SCALE GENOMIC DNA]</scope>
    <source>
        <strain evidence="2 3">HYL7-15</strain>
    </source>
</reference>
<gene>
    <name evidence="2" type="ORF">ABS362_12450</name>
</gene>
<evidence type="ECO:0000313" key="2">
    <source>
        <dbReference type="EMBL" id="MER2998358.1"/>
    </source>
</evidence>
<dbReference type="EMBL" id="JBEOKT010000010">
    <property type="protein sequence ID" value="MER2998358.1"/>
    <property type="molecule type" value="Genomic_DNA"/>
</dbReference>